<keyword evidence="2" id="KW-0456">Lyase</keyword>
<dbReference type="AlphaFoldDB" id="A0A0R2DV97"/>
<reference evidence="3 4" key="1">
    <citation type="journal article" date="2015" name="Genome Announc.">
        <title>Expanding the biotechnology potential of lactobacilli through comparative genomics of 213 strains and associated genera.</title>
        <authorList>
            <person name="Sun Z."/>
            <person name="Harris H.M."/>
            <person name="McCann A."/>
            <person name="Guo C."/>
            <person name="Argimon S."/>
            <person name="Zhang W."/>
            <person name="Yang X."/>
            <person name="Jeffery I.B."/>
            <person name="Cooney J.C."/>
            <person name="Kagawa T.F."/>
            <person name="Liu W."/>
            <person name="Song Y."/>
            <person name="Salvetti E."/>
            <person name="Wrobel A."/>
            <person name="Rasinkangas P."/>
            <person name="Parkhill J."/>
            <person name="Rea M.C."/>
            <person name="O'Sullivan O."/>
            <person name="Ritari J."/>
            <person name="Douillard F.P."/>
            <person name="Paul Ross R."/>
            <person name="Yang R."/>
            <person name="Briner A.E."/>
            <person name="Felis G.E."/>
            <person name="de Vos W.M."/>
            <person name="Barrangou R."/>
            <person name="Klaenhammer T.R."/>
            <person name="Caufield P.W."/>
            <person name="Cui Y."/>
            <person name="Zhang H."/>
            <person name="O'Toole P.W."/>
        </authorList>
    </citation>
    <scope>NUCLEOTIDE SEQUENCE [LARGE SCALE GENOMIC DNA]</scope>
    <source>
        <strain evidence="3 4">DSM 23037</strain>
    </source>
</reference>
<dbReference type="STRING" id="1423744.FC86_GL000566"/>
<dbReference type="EMBL" id="AYZL01000019">
    <property type="protein sequence ID" value="KRN04036.1"/>
    <property type="molecule type" value="Genomic_DNA"/>
</dbReference>
<dbReference type="OrthoDB" id="9772788at2"/>
<organism evidence="3 4">
    <name type="scientific">Holzapfeliella floricola DSM 23037 = JCM 16512</name>
    <dbReference type="NCBI Taxonomy" id="1423744"/>
    <lineage>
        <taxon>Bacteria</taxon>
        <taxon>Bacillati</taxon>
        <taxon>Bacillota</taxon>
        <taxon>Bacilli</taxon>
        <taxon>Lactobacillales</taxon>
        <taxon>Lactobacillaceae</taxon>
        <taxon>Holzapfeliella</taxon>
    </lineage>
</organism>
<dbReference type="CDD" id="cd01288">
    <property type="entry name" value="FabZ"/>
    <property type="match status" value="1"/>
</dbReference>
<gene>
    <name evidence="3" type="ORF">FC86_GL000566</name>
</gene>
<dbReference type="InterPro" id="IPR029069">
    <property type="entry name" value="HotDog_dom_sf"/>
</dbReference>
<keyword evidence="4" id="KW-1185">Reference proteome</keyword>
<sequence>MTQYSNHDVFEAIPQRYPFMMIDTIKEINPGQNAIATKNVTINEWFFKSQDPNHLEMPRPLIIEALAQTGVCALLSQPEFEGKNAFFGGIKSAEFSDGFYPGDELTLEVKLTKIKRNIGLGTGQVVRDNKVICEAELMFAIQ</sequence>
<dbReference type="Pfam" id="PF07977">
    <property type="entry name" value="FabA"/>
    <property type="match status" value="1"/>
</dbReference>
<dbReference type="Proteomes" id="UP000051378">
    <property type="component" value="Unassembled WGS sequence"/>
</dbReference>
<dbReference type="Gene3D" id="3.10.129.10">
    <property type="entry name" value="Hotdog Thioesterase"/>
    <property type="match status" value="1"/>
</dbReference>
<dbReference type="PANTHER" id="PTHR30272">
    <property type="entry name" value="3-HYDROXYACYL-[ACYL-CARRIER-PROTEIN] DEHYDRATASE"/>
    <property type="match status" value="1"/>
</dbReference>
<dbReference type="RefSeq" id="WP_056974785.1">
    <property type="nucleotide sequence ID" value="NZ_AYZL01000019.1"/>
</dbReference>
<proteinExistence type="inferred from homology"/>
<comment type="caution">
    <text evidence="3">The sequence shown here is derived from an EMBL/GenBank/DDBJ whole genome shotgun (WGS) entry which is preliminary data.</text>
</comment>
<accession>A0A0R2DV97</accession>
<dbReference type="GO" id="GO:0016829">
    <property type="term" value="F:lyase activity"/>
    <property type="evidence" value="ECO:0007669"/>
    <property type="project" value="UniProtKB-KW"/>
</dbReference>
<name>A0A0R2DV97_9LACO</name>
<dbReference type="SUPFAM" id="SSF54637">
    <property type="entry name" value="Thioesterase/thiol ester dehydrase-isomerase"/>
    <property type="match status" value="1"/>
</dbReference>
<dbReference type="PATRIC" id="fig|1423744.4.peg.582"/>
<evidence type="ECO:0000256" key="2">
    <source>
        <dbReference type="ARBA" id="ARBA00023239"/>
    </source>
</evidence>
<evidence type="ECO:0000313" key="4">
    <source>
        <dbReference type="Proteomes" id="UP000051378"/>
    </source>
</evidence>
<evidence type="ECO:0000256" key="1">
    <source>
        <dbReference type="ARBA" id="ARBA00009174"/>
    </source>
</evidence>
<dbReference type="InterPro" id="IPR013114">
    <property type="entry name" value="FabA_FabZ"/>
</dbReference>
<protein>
    <submittedName>
        <fullName evidence="3">(3R)-hydroxymyristoyl-ACP dehydratase</fullName>
    </submittedName>
</protein>
<dbReference type="NCBIfam" id="NF000582">
    <property type="entry name" value="PRK00006.1"/>
    <property type="match status" value="1"/>
</dbReference>
<evidence type="ECO:0000313" key="3">
    <source>
        <dbReference type="EMBL" id="KRN04036.1"/>
    </source>
</evidence>
<comment type="similarity">
    <text evidence="1">Belongs to the thioester dehydratase family. FabZ subfamily.</text>
</comment>
<dbReference type="PANTHER" id="PTHR30272:SF1">
    <property type="entry name" value="3-HYDROXYACYL-[ACYL-CARRIER-PROTEIN] DEHYDRATASE"/>
    <property type="match status" value="1"/>
</dbReference>